<evidence type="ECO:0000256" key="3">
    <source>
        <dbReference type="ARBA" id="ARBA00007667"/>
    </source>
</evidence>
<evidence type="ECO:0000259" key="11">
    <source>
        <dbReference type="PROSITE" id="PS51855"/>
    </source>
</evidence>
<keyword evidence="5 10" id="KW-0658">Purine biosynthesis</keyword>
<comment type="caution">
    <text evidence="12">The sequence shown here is derived from an EMBL/GenBank/DDBJ whole genome shotgun (WGS) entry which is preliminary data.</text>
</comment>
<dbReference type="GO" id="GO:0006189">
    <property type="term" value="P:'de novo' IMP biosynthetic process"/>
    <property type="evidence" value="ECO:0007669"/>
    <property type="project" value="UniProtKB-UniRule"/>
</dbReference>
<dbReference type="SUPFAM" id="SSF53927">
    <property type="entry name" value="Cytidine deaminase-like"/>
    <property type="match status" value="1"/>
</dbReference>
<dbReference type="AlphaFoldDB" id="A0A162MJI8"/>
<dbReference type="FunFam" id="3.40.50.1380:FF:000001">
    <property type="entry name" value="Bifunctional purine biosynthesis protein PurH"/>
    <property type="match status" value="1"/>
</dbReference>
<dbReference type="InterPro" id="IPR024051">
    <property type="entry name" value="AICAR_Tfase_dup_dom_sf"/>
</dbReference>
<dbReference type="Pfam" id="PF02142">
    <property type="entry name" value="MGS"/>
    <property type="match status" value="1"/>
</dbReference>
<dbReference type="NCBIfam" id="NF002049">
    <property type="entry name" value="PRK00881.1"/>
    <property type="match status" value="1"/>
</dbReference>
<dbReference type="EC" id="2.1.2.3" evidence="10"/>
<dbReference type="Pfam" id="PF01808">
    <property type="entry name" value="AICARFT_IMPCHas"/>
    <property type="match status" value="1"/>
</dbReference>
<accession>A0A162MJI8</accession>
<dbReference type="EMBL" id="LOHZ01000028">
    <property type="protein sequence ID" value="KYO66369.1"/>
    <property type="molecule type" value="Genomic_DNA"/>
</dbReference>
<evidence type="ECO:0000256" key="5">
    <source>
        <dbReference type="ARBA" id="ARBA00022755"/>
    </source>
</evidence>
<keyword evidence="7 10" id="KW-0511">Multifunctional enzyme</keyword>
<keyword evidence="13" id="KW-1185">Reference proteome</keyword>
<comment type="domain">
    <text evidence="10">The IMP cyclohydrolase activity resides in the N-terminal region.</text>
</comment>
<organism evidence="12 13">
    <name type="scientific">Thermovenabulum gondwanense</name>
    <dbReference type="NCBI Taxonomy" id="520767"/>
    <lineage>
        <taxon>Bacteria</taxon>
        <taxon>Bacillati</taxon>
        <taxon>Bacillota</taxon>
        <taxon>Clostridia</taxon>
        <taxon>Thermosediminibacterales</taxon>
        <taxon>Thermosediminibacteraceae</taxon>
        <taxon>Thermovenabulum</taxon>
    </lineage>
</organism>
<comment type="pathway">
    <text evidence="2 10">Purine metabolism; IMP biosynthesis via de novo pathway; 5-formamido-1-(5-phospho-D-ribosyl)imidazole-4-carboxamide from 5-amino-1-(5-phospho-D-ribosyl)imidazole-4-carboxamide (10-formyl THF route): step 1/1.</text>
</comment>
<comment type="catalytic activity">
    <reaction evidence="9 10">
        <text>IMP + H2O = 5-formamido-1-(5-phospho-D-ribosyl)imidazole-4-carboxamide</text>
        <dbReference type="Rhea" id="RHEA:18445"/>
        <dbReference type="ChEBI" id="CHEBI:15377"/>
        <dbReference type="ChEBI" id="CHEBI:58053"/>
        <dbReference type="ChEBI" id="CHEBI:58467"/>
        <dbReference type="EC" id="3.5.4.10"/>
    </reaction>
</comment>
<dbReference type="Gene3D" id="3.40.50.1380">
    <property type="entry name" value="Methylglyoxal synthase-like domain"/>
    <property type="match status" value="1"/>
</dbReference>
<evidence type="ECO:0000256" key="9">
    <source>
        <dbReference type="ARBA" id="ARBA00050687"/>
    </source>
</evidence>
<evidence type="ECO:0000313" key="13">
    <source>
        <dbReference type="Proteomes" id="UP000075737"/>
    </source>
</evidence>
<dbReference type="EC" id="3.5.4.10" evidence="10"/>
<comment type="pathway">
    <text evidence="1 10">Purine metabolism; IMP biosynthesis via de novo pathway; IMP from 5-formamido-1-(5-phospho-D-ribosyl)imidazole-4-carboxamide: step 1/1.</text>
</comment>
<name>A0A162MJI8_9FIRM</name>
<gene>
    <name evidence="10 12" type="primary">purH</name>
    <name evidence="12" type="ORF">ATZ99_12510</name>
</gene>
<dbReference type="STRING" id="520767.ATZ99_12510"/>
<dbReference type="CDD" id="cd01421">
    <property type="entry name" value="IMPCH"/>
    <property type="match status" value="1"/>
</dbReference>
<dbReference type="GO" id="GO:0004643">
    <property type="term" value="F:phosphoribosylaminoimidazolecarboxamide formyltransferase activity"/>
    <property type="evidence" value="ECO:0007669"/>
    <property type="project" value="UniProtKB-UniRule"/>
</dbReference>
<dbReference type="GO" id="GO:0003937">
    <property type="term" value="F:IMP cyclohydrolase activity"/>
    <property type="evidence" value="ECO:0007669"/>
    <property type="project" value="UniProtKB-UniRule"/>
</dbReference>
<dbReference type="Proteomes" id="UP000075737">
    <property type="component" value="Unassembled WGS sequence"/>
</dbReference>
<evidence type="ECO:0000256" key="7">
    <source>
        <dbReference type="ARBA" id="ARBA00023268"/>
    </source>
</evidence>
<comment type="catalytic activity">
    <reaction evidence="8 10">
        <text>(6R)-10-formyltetrahydrofolate + 5-amino-1-(5-phospho-beta-D-ribosyl)imidazole-4-carboxamide = 5-formamido-1-(5-phospho-D-ribosyl)imidazole-4-carboxamide + (6S)-5,6,7,8-tetrahydrofolate</text>
        <dbReference type="Rhea" id="RHEA:22192"/>
        <dbReference type="ChEBI" id="CHEBI:57453"/>
        <dbReference type="ChEBI" id="CHEBI:58467"/>
        <dbReference type="ChEBI" id="CHEBI:58475"/>
        <dbReference type="ChEBI" id="CHEBI:195366"/>
        <dbReference type="EC" id="2.1.2.3"/>
    </reaction>
</comment>
<feature type="domain" description="MGS-like" evidence="11">
    <location>
        <begin position="1"/>
        <end position="147"/>
    </location>
</feature>
<dbReference type="NCBIfam" id="TIGR00355">
    <property type="entry name" value="purH"/>
    <property type="match status" value="1"/>
</dbReference>
<dbReference type="UniPathway" id="UPA00074">
    <property type="reaction ID" value="UER00133"/>
</dbReference>
<dbReference type="SMART" id="SM00798">
    <property type="entry name" value="AICARFT_IMPCHas"/>
    <property type="match status" value="1"/>
</dbReference>
<protein>
    <recommendedName>
        <fullName evidence="10">Bifunctional purine biosynthesis protein PurH</fullName>
    </recommendedName>
    <domain>
        <recommendedName>
            <fullName evidence="10">Phosphoribosylaminoimidazolecarboxamide formyltransferase</fullName>
            <ecNumber evidence="10">2.1.2.3</ecNumber>
        </recommendedName>
        <alternativeName>
            <fullName evidence="10">AICAR transformylase</fullName>
        </alternativeName>
    </domain>
    <domain>
        <recommendedName>
            <fullName evidence="10">IMP cyclohydrolase</fullName>
            <ecNumber evidence="10">3.5.4.10</ecNumber>
        </recommendedName>
        <alternativeName>
            <fullName evidence="10">ATIC</fullName>
        </alternativeName>
        <alternativeName>
            <fullName evidence="10">IMP synthase</fullName>
        </alternativeName>
        <alternativeName>
            <fullName evidence="10">Inosinicase</fullName>
        </alternativeName>
    </domain>
</protein>
<dbReference type="SMART" id="SM00851">
    <property type="entry name" value="MGS"/>
    <property type="match status" value="1"/>
</dbReference>
<dbReference type="FunFam" id="3.40.140.20:FF:000002">
    <property type="entry name" value="Bifunctional purine biosynthesis protein PurH"/>
    <property type="match status" value="1"/>
</dbReference>
<evidence type="ECO:0000256" key="8">
    <source>
        <dbReference type="ARBA" id="ARBA00050488"/>
    </source>
</evidence>
<dbReference type="HAMAP" id="MF_00139">
    <property type="entry name" value="PurH"/>
    <property type="match status" value="1"/>
</dbReference>
<dbReference type="PIRSF" id="PIRSF000414">
    <property type="entry name" value="AICARFT_IMPCHas"/>
    <property type="match status" value="1"/>
</dbReference>
<dbReference type="PROSITE" id="PS51855">
    <property type="entry name" value="MGS"/>
    <property type="match status" value="1"/>
</dbReference>
<dbReference type="GO" id="GO:0005829">
    <property type="term" value="C:cytosol"/>
    <property type="evidence" value="ECO:0007669"/>
    <property type="project" value="TreeGrafter"/>
</dbReference>
<dbReference type="PANTHER" id="PTHR11692:SF0">
    <property type="entry name" value="BIFUNCTIONAL PURINE BIOSYNTHESIS PROTEIN ATIC"/>
    <property type="match status" value="1"/>
</dbReference>
<comment type="similarity">
    <text evidence="3 10">Belongs to the PurH family.</text>
</comment>
<evidence type="ECO:0000313" key="12">
    <source>
        <dbReference type="EMBL" id="KYO66369.1"/>
    </source>
</evidence>
<evidence type="ECO:0000256" key="2">
    <source>
        <dbReference type="ARBA" id="ARBA00004954"/>
    </source>
</evidence>
<proteinExistence type="inferred from homology"/>
<dbReference type="SUPFAM" id="SSF52335">
    <property type="entry name" value="Methylglyoxal synthase-like"/>
    <property type="match status" value="1"/>
</dbReference>
<keyword evidence="6 10" id="KW-0378">Hydrolase</keyword>
<evidence type="ECO:0000256" key="1">
    <source>
        <dbReference type="ARBA" id="ARBA00004844"/>
    </source>
</evidence>
<dbReference type="InterPro" id="IPR016193">
    <property type="entry name" value="Cytidine_deaminase-like"/>
</dbReference>
<dbReference type="PATRIC" id="fig|520767.4.peg.1355"/>
<dbReference type="Gene3D" id="3.40.140.20">
    <property type="match status" value="2"/>
</dbReference>
<dbReference type="InterPro" id="IPR036914">
    <property type="entry name" value="MGS-like_dom_sf"/>
</dbReference>
<evidence type="ECO:0000256" key="6">
    <source>
        <dbReference type="ARBA" id="ARBA00022801"/>
    </source>
</evidence>
<reference evidence="12 13" key="1">
    <citation type="submission" date="2015-12" db="EMBL/GenBank/DDBJ databases">
        <title>Draft genome of Thermovenabulum gondwanense isolated from a red thermophilic microbial mat colonisisng an outflow channel of a bore well.</title>
        <authorList>
            <person name="Patel B.K."/>
        </authorList>
    </citation>
    <scope>NUCLEOTIDE SEQUENCE [LARGE SCALE GENOMIC DNA]</scope>
    <source>
        <strain evidence="12 13">R270</strain>
    </source>
</reference>
<keyword evidence="4 10" id="KW-0808">Transferase</keyword>
<evidence type="ECO:0000256" key="10">
    <source>
        <dbReference type="HAMAP-Rule" id="MF_00139"/>
    </source>
</evidence>
<dbReference type="PANTHER" id="PTHR11692">
    <property type="entry name" value="BIFUNCTIONAL PURINE BIOSYNTHESIS PROTEIN PURH"/>
    <property type="match status" value="1"/>
</dbReference>
<dbReference type="FunFam" id="3.40.140.20:FF:000001">
    <property type="entry name" value="Bifunctional purine biosynthesis protein PurH"/>
    <property type="match status" value="1"/>
</dbReference>
<evidence type="ECO:0000256" key="4">
    <source>
        <dbReference type="ARBA" id="ARBA00022679"/>
    </source>
</evidence>
<dbReference type="InterPro" id="IPR011607">
    <property type="entry name" value="MGS-like_dom"/>
</dbReference>
<dbReference type="InterPro" id="IPR002695">
    <property type="entry name" value="PurH-like"/>
</dbReference>
<sequence>MMEKKRAIISVYDKKNVVEFAKRLVEMGYEIISTGKTADILSKEGIITINISDYTGFPEMLEGRVKTLHPKVHGGILARRKNEEHMWELKQQGISTIDMVVVNLYPFKNTVLKEKVDFEEVIENIDIGGPTLLRAAAKNFEDVIVICDPEDYFDIIDELRVKGDLSFDKRFELALKVFEHTSHYDAVIADYFRKTLKKKGVQIEKFPETLTLTFEKVEKLRYGENPHQEAALYKEVKTKKGTLFSAEILNGKELSFNNINDIEAAVTIAAEFKEPCAVAIKHTNPCGVALGESIYDAFTRAYNADPVSIFGGIVALNRKVDIETAKALNSIFLEIVIAPDYDEEALNLLKQKKNLRILKMEISEYKNIHEDGFDIKKIGGGILVQDFDSMDFDLNELKYVTKLKPAERELKDLIFAWKVVKHVKSNAIVIAKDLCTVGIGMGQVNRLWPTQQAISWAKEKAQNAVLASDAFFPFPDVVEEAAKAGIKAIIQPGGSIRDEESIKACDEKGIAMVFTGIRHFKH</sequence>